<keyword evidence="4" id="KW-0723">Serine/threonine-protein kinase</keyword>
<evidence type="ECO:0000256" key="2">
    <source>
        <dbReference type="ARBA" id="ARBA00022840"/>
    </source>
</evidence>
<keyword evidence="5" id="KW-1185">Reference proteome</keyword>
<evidence type="ECO:0000259" key="3">
    <source>
        <dbReference type="PROSITE" id="PS50011"/>
    </source>
</evidence>
<dbReference type="GO" id="GO:0004674">
    <property type="term" value="F:protein serine/threonine kinase activity"/>
    <property type="evidence" value="ECO:0007669"/>
    <property type="project" value="UniProtKB-KW"/>
</dbReference>
<dbReference type="KEGG" id="cyj:Cyan7822_4444"/>
<evidence type="ECO:0000313" key="4">
    <source>
        <dbReference type="EMBL" id="ADN16358.1"/>
    </source>
</evidence>
<dbReference type="RefSeq" id="WP_013324421.1">
    <property type="nucleotide sequence ID" value="NC_014501.1"/>
</dbReference>
<dbReference type="PANTHER" id="PTHR24363:SF7">
    <property type="entry name" value="SERINE_THREONINE-PROTEIN KINASE-LIKE PROTEIN E"/>
    <property type="match status" value="1"/>
</dbReference>
<accession>E0UC20</accession>
<dbReference type="Pfam" id="PF00069">
    <property type="entry name" value="Pkinase"/>
    <property type="match status" value="1"/>
</dbReference>
<dbReference type="AlphaFoldDB" id="E0UC20"/>
<keyword evidence="2" id="KW-0067">ATP-binding</keyword>
<dbReference type="GO" id="GO:0005524">
    <property type="term" value="F:ATP binding"/>
    <property type="evidence" value="ECO:0007669"/>
    <property type="project" value="UniProtKB-KW"/>
</dbReference>
<dbReference type="InterPro" id="IPR011009">
    <property type="entry name" value="Kinase-like_dom_sf"/>
</dbReference>
<evidence type="ECO:0000256" key="1">
    <source>
        <dbReference type="ARBA" id="ARBA00022741"/>
    </source>
</evidence>
<evidence type="ECO:0000313" key="5">
    <source>
        <dbReference type="Proteomes" id="UP000008206"/>
    </source>
</evidence>
<keyword evidence="1" id="KW-0547">Nucleotide-binding</keyword>
<dbReference type="HOGENOM" id="CLU_000288_63_44_3"/>
<dbReference type="PROSITE" id="PS50011">
    <property type="entry name" value="PROTEIN_KINASE_DOM"/>
    <property type="match status" value="1"/>
</dbReference>
<reference evidence="5" key="1">
    <citation type="journal article" date="2011" name="MBio">
        <title>Novel metabolic attributes of the genus Cyanothece, comprising a group of unicellular nitrogen-fixing Cyanobacteria.</title>
        <authorList>
            <person name="Bandyopadhyay A."/>
            <person name="Elvitigala T."/>
            <person name="Welsh E."/>
            <person name="Stockel J."/>
            <person name="Liberton M."/>
            <person name="Min H."/>
            <person name="Sherman L.A."/>
            <person name="Pakrasi H.B."/>
        </authorList>
    </citation>
    <scope>NUCLEOTIDE SEQUENCE [LARGE SCALE GENOMIC DNA]</scope>
    <source>
        <strain evidence="5">PCC 7822</strain>
    </source>
</reference>
<name>E0UC20_GLOV7</name>
<feature type="domain" description="Protein kinase" evidence="3">
    <location>
        <begin position="21"/>
        <end position="266"/>
    </location>
</feature>
<gene>
    <name evidence="4" type="ordered locus">Cyan7822_4444</name>
</gene>
<organism evidence="4 5">
    <name type="scientific">Gloeothece verrucosa (strain PCC 7822)</name>
    <name type="common">Cyanothece sp. (strain PCC 7822)</name>
    <dbReference type="NCBI Taxonomy" id="497965"/>
    <lineage>
        <taxon>Bacteria</taxon>
        <taxon>Bacillati</taxon>
        <taxon>Cyanobacteriota</taxon>
        <taxon>Cyanophyceae</taxon>
        <taxon>Oscillatoriophycideae</taxon>
        <taxon>Chroococcales</taxon>
        <taxon>Aphanothecaceae</taxon>
        <taxon>Gloeothece</taxon>
        <taxon>Gloeothece verrucosa</taxon>
    </lineage>
</organism>
<dbReference type="EMBL" id="CP002198">
    <property type="protein sequence ID" value="ADN16358.1"/>
    <property type="molecule type" value="Genomic_DNA"/>
</dbReference>
<keyword evidence="4" id="KW-0808">Transferase</keyword>
<dbReference type="CDD" id="cd14014">
    <property type="entry name" value="STKc_PknB_like"/>
    <property type="match status" value="1"/>
</dbReference>
<dbReference type="eggNOG" id="COG0515">
    <property type="taxonomic scope" value="Bacteria"/>
</dbReference>
<dbReference type="Proteomes" id="UP000008206">
    <property type="component" value="Chromosome"/>
</dbReference>
<sequence length="270" mass="30609">MDGHLIAGQGVIRNPLTGWEYEVLKILARGGMGTTYLVYNYQIRRLAVLKEMNSNMASKAKARELFQREARILQTLEHPGIPRFYDFFWTDQHYSLLMEMVHGYSLEQLLPLSTAQAVDWILQLTDILDYLHRRNPPVIHRDIKPSNLLLRYNPREIVLIDFGAVKEATAPPGTRIATPGYGAPEQQKGLSSIQSDFYALGTTLVYLLTRQCPSKFYIFSQGKFADLEEAGVPRILIGVINALTAFDPQQRPQTVMEVQDILKASLNSLD</sequence>
<dbReference type="SMART" id="SM00220">
    <property type="entry name" value="S_TKc"/>
    <property type="match status" value="1"/>
</dbReference>
<dbReference type="InterPro" id="IPR000719">
    <property type="entry name" value="Prot_kinase_dom"/>
</dbReference>
<proteinExistence type="predicted"/>
<dbReference type="PROSITE" id="PS00108">
    <property type="entry name" value="PROTEIN_KINASE_ST"/>
    <property type="match status" value="1"/>
</dbReference>
<dbReference type="SUPFAM" id="SSF56112">
    <property type="entry name" value="Protein kinase-like (PK-like)"/>
    <property type="match status" value="1"/>
</dbReference>
<dbReference type="STRING" id="497965.Cyan7822_4444"/>
<keyword evidence="4" id="KW-0418">Kinase</keyword>
<dbReference type="InterPro" id="IPR008271">
    <property type="entry name" value="Ser/Thr_kinase_AS"/>
</dbReference>
<dbReference type="Gene3D" id="3.30.200.20">
    <property type="entry name" value="Phosphorylase Kinase, domain 1"/>
    <property type="match status" value="1"/>
</dbReference>
<protein>
    <submittedName>
        <fullName evidence="4">Serine/threonine protein kinase</fullName>
    </submittedName>
</protein>
<dbReference type="PANTHER" id="PTHR24363">
    <property type="entry name" value="SERINE/THREONINE PROTEIN KINASE"/>
    <property type="match status" value="1"/>
</dbReference>
<dbReference type="Gene3D" id="1.10.510.10">
    <property type="entry name" value="Transferase(Phosphotransferase) domain 1"/>
    <property type="match status" value="1"/>
</dbReference>